<dbReference type="GO" id="GO:0009694">
    <property type="term" value="P:jasmonic acid metabolic process"/>
    <property type="evidence" value="ECO:0007669"/>
    <property type="project" value="TreeGrafter"/>
</dbReference>
<sequence>MAEPLMDFQLLFEDGSENPPTHALFGPKYMEAMIYQLSRKEDIELANTLLRQGKWFMKDLSKESLLSKEKFGSVDRVYIVCKDDLLIKESLQKWYIENSPTDDVKVIAGADHMAMFSKPQEVCKCLQEQLTGNIEIEKKKEKETMTHFVLVHGMCHGAWCWYKVVSLLKSGGHRVTPLDLGACGINPKTITDQASLSDYAQPLMELMASFPEDEKVILVGHSYGGVFISLAMESFPKKVLAAVYVAALMPNHDYPIATGLMELLKRIMAEPLLDFQVWFDDGSESPPTRSLFGPKYTETKVYHLSPKEDIELGLTLMRQGKLFLKDLTNESLLSKEKFGSIHRVYIVCKDDLLVKESMQMWYIENSPTEDVKFIAGADHMPMFSKPHE</sequence>
<dbReference type="PANTHER" id="PTHR10992:SF1030">
    <property type="entry name" value="AB HYDROLASE-1 DOMAIN-CONTAINING PROTEIN"/>
    <property type="match status" value="1"/>
</dbReference>
<keyword evidence="3" id="KW-1185">Reference proteome</keyword>
<dbReference type="GO" id="GO:0080032">
    <property type="term" value="F:methyl jasmonate esterase activity"/>
    <property type="evidence" value="ECO:0007669"/>
    <property type="project" value="TreeGrafter"/>
</dbReference>
<name>A0A7J8RT47_GOSDV</name>
<evidence type="ECO:0000313" key="3">
    <source>
        <dbReference type="Proteomes" id="UP000593561"/>
    </source>
</evidence>
<dbReference type="GO" id="GO:0009696">
    <property type="term" value="P:salicylic acid metabolic process"/>
    <property type="evidence" value="ECO:0007669"/>
    <property type="project" value="TreeGrafter"/>
</dbReference>
<evidence type="ECO:0000313" key="2">
    <source>
        <dbReference type="EMBL" id="MBA0617014.1"/>
    </source>
</evidence>
<dbReference type="FunFam" id="3.40.50.1820:FF:000051">
    <property type="entry name" value="(S)-hydroxynitrile lyase"/>
    <property type="match status" value="1"/>
</dbReference>
<comment type="caution">
    <text evidence="2">The sequence shown here is derived from an EMBL/GenBank/DDBJ whole genome shotgun (WGS) entry which is preliminary data.</text>
</comment>
<dbReference type="GO" id="GO:0080030">
    <property type="term" value="F:methyl indole-3-acetate esterase activity"/>
    <property type="evidence" value="ECO:0007669"/>
    <property type="project" value="TreeGrafter"/>
</dbReference>
<reference evidence="2 3" key="1">
    <citation type="journal article" date="2019" name="Genome Biol. Evol.">
        <title>Insights into the evolution of the New World diploid cottons (Gossypium, subgenus Houzingenia) based on genome sequencing.</title>
        <authorList>
            <person name="Grover C.E."/>
            <person name="Arick M.A. 2nd"/>
            <person name="Thrash A."/>
            <person name="Conover J.L."/>
            <person name="Sanders W.S."/>
            <person name="Peterson D.G."/>
            <person name="Frelichowski J.E."/>
            <person name="Scheffler J.A."/>
            <person name="Scheffler B.E."/>
            <person name="Wendel J.F."/>
        </authorList>
    </citation>
    <scope>NUCLEOTIDE SEQUENCE [LARGE SCALE GENOMIC DNA]</scope>
    <source>
        <strain evidence="2">27</strain>
        <tissue evidence="2">Leaf</tissue>
    </source>
</reference>
<organism evidence="2 3">
    <name type="scientific">Gossypium davidsonii</name>
    <name type="common">Davidson's cotton</name>
    <name type="synonym">Gossypium klotzschianum subsp. davidsonii</name>
    <dbReference type="NCBI Taxonomy" id="34287"/>
    <lineage>
        <taxon>Eukaryota</taxon>
        <taxon>Viridiplantae</taxon>
        <taxon>Streptophyta</taxon>
        <taxon>Embryophyta</taxon>
        <taxon>Tracheophyta</taxon>
        <taxon>Spermatophyta</taxon>
        <taxon>Magnoliopsida</taxon>
        <taxon>eudicotyledons</taxon>
        <taxon>Gunneridae</taxon>
        <taxon>Pentapetalae</taxon>
        <taxon>rosids</taxon>
        <taxon>malvids</taxon>
        <taxon>Malvales</taxon>
        <taxon>Malvaceae</taxon>
        <taxon>Malvoideae</taxon>
        <taxon>Gossypium</taxon>
    </lineage>
</organism>
<dbReference type="AlphaFoldDB" id="A0A7J8RT47"/>
<dbReference type="Gene3D" id="3.40.50.1820">
    <property type="entry name" value="alpha/beta hydrolase"/>
    <property type="match status" value="2"/>
</dbReference>
<dbReference type="InterPro" id="IPR045889">
    <property type="entry name" value="MES/HNL"/>
</dbReference>
<dbReference type="Pfam" id="PF12697">
    <property type="entry name" value="Abhydrolase_6"/>
    <property type="match status" value="1"/>
</dbReference>
<dbReference type="SUPFAM" id="SSF53474">
    <property type="entry name" value="alpha/beta-Hydrolases"/>
    <property type="match status" value="2"/>
</dbReference>
<gene>
    <name evidence="2" type="ORF">Godav_026493</name>
</gene>
<feature type="domain" description="AB hydrolase-1" evidence="1">
    <location>
        <begin position="148"/>
        <end position="388"/>
    </location>
</feature>
<dbReference type="InterPro" id="IPR000073">
    <property type="entry name" value="AB_hydrolase_1"/>
</dbReference>
<evidence type="ECO:0000259" key="1">
    <source>
        <dbReference type="Pfam" id="PF12697"/>
    </source>
</evidence>
<accession>A0A7J8RT47</accession>
<feature type="non-terminal residue" evidence="2">
    <location>
        <position position="1"/>
    </location>
</feature>
<dbReference type="PANTHER" id="PTHR10992">
    <property type="entry name" value="METHYLESTERASE FAMILY MEMBER"/>
    <property type="match status" value="1"/>
</dbReference>
<dbReference type="Proteomes" id="UP000593561">
    <property type="component" value="Unassembled WGS sequence"/>
</dbReference>
<protein>
    <recommendedName>
        <fullName evidence="1">AB hydrolase-1 domain-containing protein</fullName>
    </recommendedName>
</protein>
<dbReference type="GO" id="GO:0080031">
    <property type="term" value="F:methyl salicylate esterase activity"/>
    <property type="evidence" value="ECO:0007669"/>
    <property type="project" value="TreeGrafter"/>
</dbReference>
<proteinExistence type="predicted"/>
<dbReference type="InterPro" id="IPR029058">
    <property type="entry name" value="AB_hydrolase_fold"/>
</dbReference>
<dbReference type="EMBL" id="JABFAC010000007">
    <property type="protein sequence ID" value="MBA0617014.1"/>
    <property type="molecule type" value="Genomic_DNA"/>
</dbReference>